<feature type="signal peptide" evidence="1">
    <location>
        <begin position="1"/>
        <end position="30"/>
    </location>
</feature>
<dbReference type="RefSeq" id="WP_193179702.1">
    <property type="nucleotide sequence ID" value="NZ_JACVXA010000007.1"/>
</dbReference>
<organism evidence="3 4">
    <name type="scientific">Mangrovicoccus algicola</name>
    <dbReference type="NCBI Taxonomy" id="2771008"/>
    <lineage>
        <taxon>Bacteria</taxon>
        <taxon>Pseudomonadati</taxon>
        <taxon>Pseudomonadota</taxon>
        <taxon>Alphaproteobacteria</taxon>
        <taxon>Rhodobacterales</taxon>
        <taxon>Paracoccaceae</taxon>
        <taxon>Mangrovicoccus</taxon>
    </lineage>
</organism>
<keyword evidence="4" id="KW-1185">Reference proteome</keyword>
<dbReference type="InterPro" id="IPR052039">
    <property type="entry name" value="Caspase-related_regulators"/>
</dbReference>
<keyword evidence="1" id="KW-0732">Signal</keyword>
<dbReference type="Gene3D" id="3.40.50.1460">
    <property type="match status" value="1"/>
</dbReference>
<evidence type="ECO:0000313" key="4">
    <source>
        <dbReference type="Proteomes" id="UP000609121"/>
    </source>
</evidence>
<reference evidence="3" key="1">
    <citation type="submission" date="2020-09" db="EMBL/GenBank/DDBJ databases">
        <title>A novel bacterium of genus Mangrovicoccus, isolated from South China Sea.</title>
        <authorList>
            <person name="Huang H."/>
            <person name="Mo K."/>
            <person name="Hu Y."/>
        </authorList>
    </citation>
    <scope>NUCLEOTIDE SEQUENCE</scope>
    <source>
        <strain evidence="3">HB182678</strain>
    </source>
</reference>
<evidence type="ECO:0000259" key="2">
    <source>
        <dbReference type="PROSITE" id="PS50208"/>
    </source>
</evidence>
<dbReference type="EMBL" id="JACVXA010000007">
    <property type="protein sequence ID" value="MBE3637281.1"/>
    <property type="molecule type" value="Genomic_DNA"/>
</dbReference>
<dbReference type="Pfam" id="PF00656">
    <property type="entry name" value="Peptidase_C14"/>
    <property type="match status" value="1"/>
</dbReference>
<dbReference type="SUPFAM" id="SSF52129">
    <property type="entry name" value="Caspase-like"/>
    <property type="match status" value="1"/>
</dbReference>
<feature type="domain" description="Caspase family p20" evidence="2">
    <location>
        <begin position="31"/>
        <end position="160"/>
    </location>
</feature>
<dbReference type="GO" id="GO:0004197">
    <property type="term" value="F:cysteine-type endopeptidase activity"/>
    <property type="evidence" value="ECO:0007669"/>
    <property type="project" value="InterPro"/>
</dbReference>
<dbReference type="InterPro" id="IPR011600">
    <property type="entry name" value="Pept_C14_caspase"/>
</dbReference>
<protein>
    <submittedName>
        <fullName evidence="3">Caspase family protein</fullName>
    </submittedName>
</protein>
<accession>A0A8J6YWV7</accession>
<gene>
    <name evidence="3" type="ORF">ICN82_03580</name>
</gene>
<dbReference type="Proteomes" id="UP000609121">
    <property type="component" value="Unassembled WGS sequence"/>
</dbReference>
<dbReference type="InterPro" id="IPR006597">
    <property type="entry name" value="Sel1-like"/>
</dbReference>
<evidence type="ECO:0000256" key="1">
    <source>
        <dbReference type="SAM" id="SignalP"/>
    </source>
</evidence>
<dbReference type="InterPro" id="IPR001309">
    <property type="entry name" value="Pept_C14_p20"/>
</dbReference>
<dbReference type="PANTHER" id="PTHR22576">
    <property type="entry name" value="MUCOSA ASSOCIATED LYMPHOID TISSUE LYMPHOMA TRANSLOCATION PROTEIN 1/PARACASPASE"/>
    <property type="match status" value="1"/>
</dbReference>
<evidence type="ECO:0000313" key="3">
    <source>
        <dbReference type="EMBL" id="MBE3637281.1"/>
    </source>
</evidence>
<dbReference type="Gene3D" id="1.25.40.10">
    <property type="entry name" value="Tetratricopeptide repeat domain"/>
    <property type="match status" value="1"/>
</dbReference>
<proteinExistence type="predicted"/>
<dbReference type="SMART" id="SM00671">
    <property type="entry name" value="SEL1"/>
    <property type="match status" value="4"/>
</dbReference>
<dbReference type="SUPFAM" id="SSF81901">
    <property type="entry name" value="HCP-like"/>
    <property type="match status" value="1"/>
</dbReference>
<comment type="caution">
    <text evidence="3">The sequence shown here is derived from an EMBL/GenBank/DDBJ whole genome shotgun (WGS) entry which is preliminary data.</text>
</comment>
<dbReference type="AlphaFoldDB" id="A0A8J6YWV7"/>
<name>A0A8J6YWV7_9RHOB</name>
<dbReference type="PROSITE" id="PS50208">
    <property type="entry name" value="CASPASE_P20"/>
    <property type="match status" value="1"/>
</dbReference>
<dbReference type="InterPro" id="IPR029030">
    <property type="entry name" value="Caspase-like_dom_sf"/>
</dbReference>
<dbReference type="PANTHER" id="PTHR22576:SF37">
    <property type="entry name" value="MUCOSA-ASSOCIATED LYMPHOID TISSUE LYMPHOMA TRANSLOCATION PROTEIN 1"/>
    <property type="match status" value="1"/>
</dbReference>
<feature type="chain" id="PRO_5035158366" evidence="1">
    <location>
        <begin position="31"/>
        <end position="496"/>
    </location>
</feature>
<dbReference type="GO" id="GO:0006508">
    <property type="term" value="P:proteolysis"/>
    <property type="evidence" value="ECO:0007669"/>
    <property type="project" value="InterPro"/>
</dbReference>
<dbReference type="InterPro" id="IPR011990">
    <property type="entry name" value="TPR-like_helical_dom_sf"/>
</dbReference>
<sequence>MPRPSPRRPAAAIAARLLGLALLLPLPAAAAERVALVIGMGGYEALGPLDNPVPDARAIAGALAGIGFEVTQVLDAPLADLRAAMGRFAFEAETAELALIYFAGHGVQVQGENFLLPVDAAAASNAELQRRSVSLRDFLATVDGARRMRIVILDSCRDNPLGGGIAPEPGAAAPPSGMAPASPERGTLVAYAARDGQTALDGTDGNSPFAAALVEKLTVPGLEISLMFRQVRDEVLRRTANLQEPHTYGSLSGVPYYIAGPARGQDALPAADPVLAWASLRPEEEAQLVALAGAGDTRSMVGLAYRHLNAAGDFRPAEAVTLFARAAEAGSPVAQFELGKLYEKGLGVEADPGRALDLYRASAAQEFPDALNDLGYLYFQGGLGLRPDRQQALAYFERAADQRHPEAQFNFAALIDDGLVPGKGPAEAARYLYAALRSGNASVLEILQTRSEMFGIDTRKALQGELSRNAFYDQPIDGQFGEGTRRGLRRAYGAAE</sequence>
<dbReference type="Pfam" id="PF08238">
    <property type="entry name" value="Sel1"/>
    <property type="match status" value="3"/>
</dbReference>